<gene>
    <name evidence="1" type="ORF">UFOVP116_351</name>
</gene>
<reference evidence="1" key="1">
    <citation type="submission" date="2020-04" db="EMBL/GenBank/DDBJ databases">
        <authorList>
            <person name="Chiriac C."/>
            <person name="Salcher M."/>
            <person name="Ghai R."/>
            <person name="Kavagutti S V."/>
        </authorList>
    </citation>
    <scope>NUCLEOTIDE SEQUENCE</scope>
</reference>
<proteinExistence type="predicted"/>
<dbReference type="EMBL" id="LR796237">
    <property type="protein sequence ID" value="CAB4130263.1"/>
    <property type="molecule type" value="Genomic_DNA"/>
</dbReference>
<evidence type="ECO:0000313" key="1">
    <source>
        <dbReference type="EMBL" id="CAB4130263.1"/>
    </source>
</evidence>
<organism evidence="1">
    <name type="scientific">uncultured Caudovirales phage</name>
    <dbReference type="NCBI Taxonomy" id="2100421"/>
    <lineage>
        <taxon>Viruses</taxon>
        <taxon>Duplodnaviria</taxon>
        <taxon>Heunggongvirae</taxon>
        <taxon>Uroviricota</taxon>
        <taxon>Caudoviricetes</taxon>
        <taxon>Peduoviridae</taxon>
        <taxon>Maltschvirus</taxon>
        <taxon>Maltschvirus maltsch</taxon>
    </lineage>
</organism>
<sequence length="114" mass="12885">MNLSDLFEMSNIRKKESGLPVNIFVSSGGSINQQHGPRIKVMVDASDRFNISDTVSVLLKQDITSADIVGYNTLPTNVLTQVREYINLNYSVLSDYWYDRISTKEMILALQPLQ</sequence>
<accession>A0A6J5LAD3</accession>
<name>A0A6J5LAD3_9CAUD</name>
<protein>
    <submittedName>
        <fullName evidence="1">Uncharacterized protein</fullName>
    </submittedName>
</protein>